<comment type="caution">
    <text evidence="2">The sequence shown here is derived from an EMBL/GenBank/DDBJ whole genome shotgun (WGS) entry which is preliminary data.</text>
</comment>
<dbReference type="InterPro" id="IPR036444">
    <property type="entry name" value="PLipase_A2_dom_sf"/>
</dbReference>
<dbReference type="GO" id="GO:0006644">
    <property type="term" value="P:phospholipid metabolic process"/>
    <property type="evidence" value="ECO:0007669"/>
    <property type="project" value="InterPro"/>
</dbReference>
<dbReference type="GO" id="GO:0050482">
    <property type="term" value="P:arachidonate secretion"/>
    <property type="evidence" value="ECO:0007669"/>
    <property type="project" value="InterPro"/>
</dbReference>
<gene>
    <name evidence="2" type="ORF">QQS21_000080</name>
</gene>
<dbReference type="Proteomes" id="UP001251528">
    <property type="component" value="Unassembled WGS sequence"/>
</dbReference>
<evidence type="ECO:0008006" key="4">
    <source>
        <dbReference type="Google" id="ProtNLM"/>
    </source>
</evidence>
<dbReference type="GO" id="GO:0004623">
    <property type="term" value="F:phospholipase A2 activity"/>
    <property type="evidence" value="ECO:0007669"/>
    <property type="project" value="InterPro"/>
</dbReference>
<evidence type="ECO:0000313" key="2">
    <source>
        <dbReference type="EMBL" id="KAK2616991.1"/>
    </source>
</evidence>
<sequence length="189" mass="20955">MKLTILCAVSVAFAIPSSGYGELSKRQDVSAVTMTDKYLFDTSLSDFGARREAKDPSNLIWDADGCDMSPDNPLGFPFLPACERHDFGYRNYKAQDRFTADGRSKIDDKFKADLYEQCSKCGWCSASAVKSICTSLADTYYSAVRAFGDKGVKTRDEAAVKEYEEKLAIYNAALERARKDGLIPITMVN</sequence>
<protein>
    <recommendedName>
        <fullName evidence="4">Secretory phospholipase A2</fullName>
    </recommendedName>
</protein>
<keyword evidence="1" id="KW-0732">Signal</keyword>
<organism evidence="2 3">
    <name type="scientific">Conoideocrella luteorostrata</name>
    <dbReference type="NCBI Taxonomy" id="1105319"/>
    <lineage>
        <taxon>Eukaryota</taxon>
        <taxon>Fungi</taxon>
        <taxon>Dikarya</taxon>
        <taxon>Ascomycota</taxon>
        <taxon>Pezizomycotina</taxon>
        <taxon>Sordariomycetes</taxon>
        <taxon>Hypocreomycetidae</taxon>
        <taxon>Hypocreales</taxon>
        <taxon>Clavicipitaceae</taxon>
        <taxon>Conoideocrella</taxon>
    </lineage>
</organism>
<feature type="chain" id="PRO_5042548125" description="Secretory phospholipase A2" evidence="1">
    <location>
        <begin position="20"/>
        <end position="189"/>
    </location>
</feature>
<dbReference type="SUPFAM" id="SSF48619">
    <property type="entry name" value="Phospholipase A2, PLA2"/>
    <property type="match status" value="1"/>
</dbReference>
<proteinExistence type="predicted"/>
<reference evidence="2" key="1">
    <citation type="submission" date="2023-06" db="EMBL/GenBank/DDBJ databases">
        <title>Conoideocrella luteorostrata (Hypocreales: Clavicipitaceae), a potential biocontrol fungus for elongate hemlock scale in United States Christmas tree production areas.</title>
        <authorList>
            <person name="Barrett H."/>
            <person name="Lovett B."/>
            <person name="Macias A.M."/>
            <person name="Stajich J.E."/>
            <person name="Kasson M.T."/>
        </authorList>
    </citation>
    <scope>NUCLEOTIDE SEQUENCE</scope>
    <source>
        <strain evidence="2">ARSEF 14590</strain>
    </source>
</reference>
<dbReference type="InterPro" id="IPR015141">
    <property type="entry name" value="PLipase_A2_prok/fun"/>
</dbReference>
<dbReference type="Gene3D" id="1.20.90.10">
    <property type="entry name" value="Phospholipase A2 domain"/>
    <property type="match status" value="1"/>
</dbReference>
<evidence type="ECO:0000256" key="1">
    <source>
        <dbReference type="SAM" id="SignalP"/>
    </source>
</evidence>
<dbReference type="EMBL" id="JASWJB010000001">
    <property type="protein sequence ID" value="KAK2616991.1"/>
    <property type="molecule type" value="Genomic_DNA"/>
</dbReference>
<accession>A0AAJ0D1G5</accession>
<evidence type="ECO:0000313" key="3">
    <source>
        <dbReference type="Proteomes" id="UP001251528"/>
    </source>
</evidence>
<keyword evidence="3" id="KW-1185">Reference proteome</keyword>
<feature type="signal peptide" evidence="1">
    <location>
        <begin position="1"/>
        <end position="19"/>
    </location>
</feature>
<dbReference type="Pfam" id="PF09056">
    <property type="entry name" value="Phospholip_A2_3"/>
    <property type="match status" value="1"/>
</dbReference>
<name>A0AAJ0D1G5_9HYPO</name>
<dbReference type="AlphaFoldDB" id="A0AAJ0D1G5"/>